<evidence type="ECO:0000256" key="1">
    <source>
        <dbReference type="ARBA" id="ARBA00004651"/>
    </source>
</evidence>
<evidence type="ECO:0000259" key="13">
    <source>
        <dbReference type="Pfam" id="PF02706"/>
    </source>
</evidence>
<dbReference type="GO" id="GO:0045227">
    <property type="term" value="P:capsule polysaccharide biosynthetic process"/>
    <property type="evidence" value="ECO:0007669"/>
    <property type="project" value="UniProtKB-UniPathway"/>
</dbReference>
<keyword evidence="6 12" id="KW-0812">Transmembrane</keyword>
<dbReference type="InterPro" id="IPR050445">
    <property type="entry name" value="Bact_polysacc_biosynth/exp"/>
</dbReference>
<comment type="subcellular location">
    <subcellularLocation>
        <location evidence="1">Cell membrane</location>
        <topology evidence="1">Multi-pass membrane protein</topology>
    </subcellularLocation>
</comment>
<accession>M1V441</accession>
<dbReference type="Pfam" id="PF02706">
    <property type="entry name" value="Wzz"/>
    <property type="match status" value="1"/>
</dbReference>
<feature type="transmembrane region" description="Helical" evidence="12">
    <location>
        <begin position="180"/>
        <end position="198"/>
    </location>
</feature>
<evidence type="ECO:0000256" key="4">
    <source>
        <dbReference type="ARBA" id="ARBA00020739"/>
    </source>
</evidence>
<feature type="transmembrane region" description="Helical" evidence="12">
    <location>
        <begin position="25"/>
        <end position="46"/>
    </location>
</feature>
<proteinExistence type="inferred from homology"/>
<evidence type="ECO:0000256" key="2">
    <source>
        <dbReference type="ARBA" id="ARBA00005132"/>
    </source>
</evidence>
<evidence type="ECO:0000256" key="3">
    <source>
        <dbReference type="ARBA" id="ARBA00006683"/>
    </source>
</evidence>
<evidence type="ECO:0000256" key="12">
    <source>
        <dbReference type="SAM" id="Phobius"/>
    </source>
</evidence>
<evidence type="ECO:0000256" key="7">
    <source>
        <dbReference type="ARBA" id="ARBA00022903"/>
    </source>
</evidence>
<keyword evidence="7" id="KW-0972">Capsule biogenesis/degradation</keyword>
<sequence length="229" mass="25060">MNTKDNASIEIDVLQLLKKLWSKKFLIIFVALFFATLALLASIFLLKPTYTATTRIYVVNQASENNITSQDLQAGTYLVNDYKEIIKSVEVLSDVLAEEKSDLSTAELSNMVSVSIPTDTRLIAISVEDQDPKEAAKLANSIRKLSSEKIKNVTKVQDVTTLEEAEVPDKPSSPNIKRNAVLGALVGAFLAIVGVLLGEVLDDRVRRAEDVEDILGLTLLGIVPNADKM</sequence>
<evidence type="ECO:0000313" key="14">
    <source>
        <dbReference type="EMBL" id="BAM95101.1"/>
    </source>
</evidence>
<name>M1V441_STRSU</name>
<evidence type="ECO:0000256" key="8">
    <source>
        <dbReference type="ARBA" id="ARBA00022989"/>
    </source>
</evidence>
<reference evidence="14" key="1">
    <citation type="journal article" date="2013" name="Appl. Environ. Microbiol.">
        <title>Genetic analysis of capsular polysaccharide synthesis gene clusters from all serotypes of Streptococcus suis: potential mechanisms for generation of capsular variation.</title>
        <authorList>
            <person name="Okura M."/>
            <person name="Takamatsu D."/>
            <person name="Maruyama F."/>
            <person name="Nozawa T."/>
            <person name="Nakagawa I."/>
            <person name="Osaki M."/>
            <person name="Sekizaki T."/>
            <person name="Gottschalk M."/>
            <person name="Kumagai Y."/>
            <person name="Hamada S."/>
        </authorList>
    </citation>
    <scope>NUCLEOTIDE SEQUENCE</scope>
    <source>
        <strain evidence="14">EA1172.91</strain>
    </source>
</reference>
<comment type="similarity">
    <text evidence="3">Belongs to the CpsC/CapA family.</text>
</comment>
<dbReference type="EMBL" id="AB737836">
    <property type="protein sequence ID" value="BAM95101.1"/>
    <property type="molecule type" value="Genomic_DNA"/>
</dbReference>
<evidence type="ECO:0000256" key="5">
    <source>
        <dbReference type="ARBA" id="ARBA00022475"/>
    </source>
</evidence>
<evidence type="ECO:0000256" key="6">
    <source>
        <dbReference type="ARBA" id="ARBA00022692"/>
    </source>
</evidence>
<dbReference type="GO" id="GO:0005886">
    <property type="term" value="C:plasma membrane"/>
    <property type="evidence" value="ECO:0007669"/>
    <property type="project" value="UniProtKB-SubCell"/>
</dbReference>
<feature type="domain" description="Polysaccharide chain length determinant N-terminal" evidence="13">
    <location>
        <begin position="10"/>
        <end position="98"/>
    </location>
</feature>
<protein>
    <recommendedName>
        <fullName evidence="4">Capsular polysaccharide biosynthesis protein CpsC</fullName>
    </recommendedName>
</protein>
<keyword evidence="8 12" id="KW-1133">Transmembrane helix</keyword>
<keyword evidence="5" id="KW-1003">Cell membrane</keyword>
<keyword evidence="9 12" id="KW-0472">Membrane</keyword>
<evidence type="ECO:0000256" key="11">
    <source>
        <dbReference type="ARBA" id="ARBA00045736"/>
    </source>
</evidence>
<evidence type="ECO:0000256" key="9">
    <source>
        <dbReference type="ARBA" id="ARBA00023136"/>
    </source>
</evidence>
<dbReference type="InterPro" id="IPR003856">
    <property type="entry name" value="LPS_length_determ_N"/>
</dbReference>
<comment type="pathway">
    <text evidence="2">Capsule biogenesis; capsule polysaccharide biosynthesis.</text>
</comment>
<dbReference type="UniPathway" id="UPA00934"/>
<gene>
    <name evidence="14" type="primary">cps32C</name>
</gene>
<evidence type="ECO:0000256" key="10">
    <source>
        <dbReference type="ARBA" id="ARBA00023169"/>
    </source>
</evidence>
<comment type="function">
    <text evidence="11">Required for CpsD phosphorylation. Involved in the regulation of capsular polysaccharide biosynthesis. May be part of a complex that directs the coordinated polymerization and export to the cell surface of the capsular polysaccharide.</text>
</comment>
<dbReference type="GO" id="GO:0004713">
    <property type="term" value="F:protein tyrosine kinase activity"/>
    <property type="evidence" value="ECO:0007669"/>
    <property type="project" value="TreeGrafter"/>
</dbReference>
<dbReference type="PANTHER" id="PTHR32309:SF13">
    <property type="entry name" value="FERRIC ENTEROBACTIN TRANSPORT PROTEIN FEPE"/>
    <property type="match status" value="1"/>
</dbReference>
<organism evidence="14">
    <name type="scientific">Streptococcus suis</name>
    <dbReference type="NCBI Taxonomy" id="1307"/>
    <lineage>
        <taxon>Bacteria</taxon>
        <taxon>Bacillati</taxon>
        <taxon>Bacillota</taxon>
        <taxon>Bacilli</taxon>
        <taxon>Lactobacillales</taxon>
        <taxon>Streptococcaceae</taxon>
        <taxon>Streptococcus</taxon>
    </lineage>
</organism>
<keyword evidence="10" id="KW-0270">Exopolysaccharide synthesis</keyword>
<dbReference type="AlphaFoldDB" id="M1V441"/>
<dbReference type="PANTHER" id="PTHR32309">
    <property type="entry name" value="TYROSINE-PROTEIN KINASE"/>
    <property type="match status" value="1"/>
</dbReference>